<evidence type="ECO:0000256" key="1">
    <source>
        <dbReference type="ARBA" id="ARBA00006484"/>
    </source>
</evidence>
<evidence type="ECO:0000313" key="2">
    <source>
        <dbReference type="EMBL" id="OEK05878.1"/>
    </source>
</evidence>
<name>A0A1E5T3B3_9BACT</name>
<dbReference type="Gene3D" id="3.40.50.720">
    <property type="entry name" value="NAD(P)-binding Rossmann-like Domain"/>
    <property type="match status" value="1"/>
</dbReference>
<protein>
    <submittedName>
        <fullName evidence="2">Short-chain dehydrogenase</fullName>
    </submittedName>
</protein>
<dbReference type="AlphaFoldDB" id="A0A1E5T3B3"/>
<dbReference type="PANTHER" id="PTHR42879">
    <property type="entry name" value="3-OXOACYL-(ACYL-CARRIER-PROTEIN) REDUCTASE"/>
    <property type="match status" value="1"/>
</dbReference>
<dbReference type="EMBL" id="MDGQ01000004">
    <property type="protein sequence ID" value="OEK05878.1"/>
    <property type="molecule type" value="Genomic_DNA"/>
</dbReference>
<comment type="similarity">
    <text evidence="1">Belongs to the short-chain dehydrogenases/reductases (SDR) family.</text>
</comment>
<dbReference type="InterPro" id="IPR050259">
    <property type="entry name" value="SDR"/>
</dbReference>
<reference evidence="2 3" key="1">
    <citation type="submission" date="2016-08" db="EMBL/GenBank/DDBJ databases">
        <title>Draft genome of Fabibacter sp. strain SK-8.</title>
        <authorList>
            <person name="Wong S.-K."/>
            <person name="Hamasaki K."/>
            <person name="Yoshizawa S."/>
        </authorList>
    </citation>
    <scope>NUCLEOTIDE SEQUENCE [LARGE SCALE GENOMIC DNA]</scope>
    <source>
        <strain evidence="2 3">SK-8</strain>
    </source>
</reference>
<dbReference type="Pfam" id="PF13561">
    <property type="entry name" value="adh_short_C2"/>
    <property type="match status" value="1"/>
</dbReference>
<proteinExistence type="inferred from homology"/>
<keyword evidence="3" id="KW-1185">Reference proteome</keyword>
<evidence type="ECO:0000313" key="3">
    <source>
        <dbReference type="Proteomes" id="UP000095552"/>
    </source>
</evidence>
<gene>
    <name evidence="2" type="ORF">BFP71_07115</name>
</gene>
<comment type="caution">
    <text evidence="2">The sequence shown here is derived from an EMBL/GenBank/DDBJ whole genome shotgun (WGS) entry which is preliminary data.</text>
</comment>
<dbReference type="PANTHER" id="PTHR42879:SF6">
    <property type="entry name" value="NADPH-DEPENDENT REDUCTASE BACG"/>
    <property type="match status" value="1"/>
</dbReference>
<sequence length="262" mass="27259">MDLNLKGKKAFVCGSTQGIGRATAEELAALGADVTLCARNEESLEAVKSNLTVEDGQSHQILVADFSKPDLLKQCVTDHLGQGNAYHILINNTGGPPGGQAIEAGIDEFRIAFNQHLVCNQILAQAITPAMKSAGYGRIVNIISTSVKIPLNGLGVSNTIRGAVANWSKTLANELGQFGITVNNVLPGATATQRLSSIIENKANKTGKSVAEVEQAMKASVPANRFAEAYEVAAAAAFLCTPAASYINGVNLPVDGGRTGSL</sequence>
<dbReference type="SUPFAM" id="SSF51735">
    <property type="entry name" value="NAD(P)-binding Rossmann-fold domains"/>
    <property type="match status" value="1"/>
</dbReference>
<dbReference type="PRINTS" id="PR00081">
    <property type="entry name" value="GDHRDH"/>
</dbReference>
<dbReference type="STRING" id="1563681.BFP71_07115"/>
<dbReference type="InterPro" id="IPR002347">
    <property type="entry name" value="SDR_fam"/>
</dbReference>
<dbReference type="RefSeq" id="WP_069834796.1">
    <property type="nucleotide sequence ID" value="NZ_MDGQ01000004.1"/>
</dbReference>
<dbReference type="Proteomes" id="UP000095552">
    <property type="component" value="Unassembled WGS sequence"/>
</dbReference>
<dbReference type="InterPro" id="IPR036291">
    <property type="entry name" value="NAD(P)-bd_dom_sf"/>
</dbReference>
<dbReference type="OrthoDB" id="9804774at2"/>
<accession>A0A1E5T3B3</accession>
<organism evidence="2 3">
    <name type="scientific">Roseivirga misakiensis</name>
    <dbReference type="NCBI Taxonomy" id="1563681"/>
    <lineage>
        <taxon>Bacteria</taxon>
        <taxon>Pseudomonadati</taxon>
        <taxon>Bacteroidota</taxon>
        <taxon>Cytophagia</taxon>
        <taxon>Cytophagales</taxon>
        <taxon>Roseivirgaceae</taxon>
        <taxon>Roseivirga</taxon>
    </lineage>
</organism>